<feature type="transmembrane region" description="Helical" evidence="2">
    <location>
        <begin position="760"/>
        <end position="778"/>
    </location>
</feature>
<feature type="transmembrane region" description="Helical" evidence="2">
    <location>
        <begin position="271"/>
        <end position="293"/>
    </location>
</feature>
<feature type="transmembrane region" description="Helical" evidence="2">
    <location>
        <begin position="857"/>
        <end position="876"/>
    </location>
</feature>
<feature type="transmembrane region" description="Helical" evidence="2">
    <location>
        <begin position="1079"/>
        <end position="1103"/>
    </location>
</feature>
<protein>
    <submittedName>
        <fullName evidence="3">Uncharacterized protein</fullName>
    </submittedName>
</protein>
<feature type="compositionally biased region" description="Basic and acidic residues" evidence="1">
    <location>
        <begin position="96"/>
        <end position="119"/>
    </location>
</feature>
<feature type="transmembrane region" description="Helical" evidence="2">
    <location>
        <begin position="341"/>
        <end position="360"/>
    </location>
</feature>
<feature type="transmembrane region" description="Helical" evidence="2">
    <location>
        <begin position="1561"/>
        <end position="1584"/>
    </location>
</feature>
<feature type="transmembrane region" description="Helical" evidence="2">
    <location>
        <begin position="381"/>
        <end position="400"/>
    </location>
</feature>
<dbReference type="GO" id="GO:0015708">
    <property type="term" value="P:silicic acid import across plasma membrane"/>
    <property type="evidence" value="ECO:0007669"/>
    <property type="project" value="InterPro"/>
</dbReference>
<feature type="transmembrane region" description="Helical" evidence="2">
    <location>
        <begin position="1298"/>
        <end position="1323"/>
    </location>
</feature>
<feature type="transmembrane region" description="Helical" evidence="2">
    <location>
        <begin position="1115"/>
        <end position="1139"/>
    </location>
</feature>
<dbReference type="Pfam" id="PF03842">
    <property type="entry name" value="Silic_transp"/>
    <property type="match status" value="3"/>
</dbReference>
<feature type="transmembrane region" description="Helical" evidence="2">
    <location>
        <begin position="488"/>
        <end position="508"/>
    </location>
</feature>
<evidence type="ECO:0000256" key="1">
    <source>
        <dbReference type="SAM" id="MobiDB-lite"/>
    </source>
</evidence>
<feature type="compositionally biased region" description="Acidic residues" evidence="1">
    <location>
        <begin position="120"/>
        <end position="132"/>
    </location>
</feature>
<feature type="transmembrane region" description="Helical" evidence="2">
    <location>
        <begin position="1272"/>
        <end position="1291"/>
    </location>
</feature>
<organism evidence="3">
    <name type="scientific">Chaetoceros debilis</name>
    <dbReference type="NCBI Taxonomy" id="122233"/>
    <lineage>
        <taxon>Eukaryota</taxon>
        <taxon>Sar</taxon>
        <taxon>Stramenopiles</taxon>
        <taxon>Ochrophyta</taxon>
        <taxon>Bacillariophyta</taxon>
        <taxon>Coscinodiscophyceae</taxon>
        <taxon>Chaetocerotophycidae</taxon>
        <taxon>Chaetocerotales</taxon>
        <taxon>Chaetocerotaceae</taxon>
        <taxon>Chaetoceros</taxon>
    </lineage>
</organism>
<feature type="transmembrane region" description="Helical" evidence="2">
    <location>
        <begin position="1343"/>
        <end position="1367"/>
    </location>
</feature>
<feature type="compositionally biased region" description="Low complexity" evidence="1">
    <location>
        <begin position="148"/>
        <end position="173"/>
    </location>
</feature>
<proteinExistence type="predicted"/>
<feature type="transmembrane region" description="Helical" evidence="2">
    <location>
        <begin position="1485"/>
        <end position="1509"/>
    </location>
</feature>
<keyword evidence="2" id="KW-0812">Transmembrane</keyword>
<feature type="transmembrane region" description="Helical" evidence="2">
    <location>
        <begin position="1433"/>
        <end position="1457"/>
    </location>
</feature>
<feature type="transmembrane region" description="Helical" evidence="2">
    <location>
        <begin position="629"/>
        <end position="649"/>
    </location>
</feature>
<keyword evidence="2" id="KW-0472">Membrane</keyword>
<feature type="transmembrane region" description="Helical" evidence="2">
    <location>
        <begin position="1529"/>
        <end position="1549"/>
    </location>
</feature>
<gene>
    <name evidence="3" type="ORF">CDEB00056_LOCUS14777</name>
</gene>
<feature type="transmembrane region" description="Helical" evidence="2">
    <location>
        <begin position="896"/>
        <end position="920"/>
    </location>
</feature>
<feature type="transmembrane region" description="Helical" evidence="2">
    <location>
        <begin position="420"/>
        <end position="444"/>
    </location>
</feature>
<evidence type="ECO:0000256" key="2">
    <source>
        <dbReference type="SAM" id="Phobius"/>
    </source>
</evidence>
<feature type="region of interest" description="Disordered" evidence="1">
    <location>
        <begin position="147"/>
        <end position="228"/>
    </location>
</feature>
<feature type="transmembrane region" description="Helical" evidence="2">
    <location>
        <begin position="1182"/>
        <end position="1201"/>
    </location>
</feature>
<feature type="transmembrane region" description="Helical" evidence="2">
    <location>
        <begin position="982"/>
        <end position="1006"/>
    </location>
</feature>
<feature type="region of interest" description="Disordered" evidence="1">
    <location>
        <begin position="85"/>
        <end position="132"/>
    </location>
</feature>
<accession>A0A7S3Q927</accession>
<keyword evidence="2" id="KW-1133">Transmembrane helix</keyword>
<sequence>MVQNSRTDPFIPMIHNDRPFSINQGLQIETVPGHGLESKMYGGASAEYLKSIPGDIEAPLEYYPHPYKEEIDALKYRQYQLDVEGCGNGNGNGSVHDNDEHEHEHEHDVEYAPEQHEENEHDDDDDDDDDISYEDHAVVDADVDVDVSVDVPPPSSHQSQQSSSQQQSQSQSPLRTRTSYKHTRMFASNNGNVDNDDINGTNSSSEVVDATTMRRSASNEDLRREAGTTSSSRSILSMGWECFKYLYSMILLLFCMTLFLACIFTHQSTAANYNLSPIGAFCLFCFLIAWLFVMEGGQGCLVGLQLVHERIYRTSHPRAYLNARIVNENDNMERFIVGRQFLVICILFLINMCGSAIEGADINMITTTTQSTQSQFHLPEWVNVVFLQSGVAMMITTVVLGQLTSQVNAAICMLDFINNYFMLLTTYVSLAIEWSGLLHSVYLVQYAFSRLSRSDEERGAGSGSGASSGASANSGSGIFSKIWFWSRVIMSCTILCFSMAVTIQSLLLGQGGIFTKTSSAWAIVVFFTLMCIIGIMEGLQIAAFALINLPEETIRQHTLAYMNCKLIFENQHLRPFLIGRQILVTALMFFVARITALTSEDINDINNEGEGEGEALQVFGLSGRLLPNGGLFGAFVLTILGSLAWRIVASSFPIAFMSNPLVYVIVRICILIEGSGICSSCWVLARVQKMMTGWQPDEVYLENAPKHGTEPMTRQEEDVDRCFGVLRYGYSLALLVFCVAVFMGSILADGGMSTAVNYNLSALGAFFLFWFLICWLAFLEGGQGCLVGLQAVNKDAYSESHPRSLKCTRLAHEGDNMERYIVGRQFLVVLVLFLINMIGSALVGADPFGLPKWMNDIFLQGGVAMVVTTIVIGQLTSQINAAICMLDFMNNYFVLLTTYVSLAIEWSGLLHTVYLVQYAFGKISGENLESKEPPRSAMRNIFFWARVLVSTAILCFALAVTFETILTGQGGVWGEDKATSAMIVFLVVMCIVGIMEGIQIAAFCLINLPEEELRQHTIAYMNCKLIFAGQHLQAFLIGRQIFVTALMFFVAKITTIGEVEANEDTIAGTIFGVSKEAQTFFNTGFLAAIVMTVIGSLAWRIVASSFPLAFMSNPLIYLIVRICLFLEGTGICSSAWILARFAKPAIGYQPDEVYLDGAEEQGKEPITLRDMNVDTTVTVVKYLYSFALLIFCVTVVMATIFTEQTQLASAIHSVFAFVLFWFLICWLAMMEGGQGCLVGLQAVRNSVYAESHPCTFKNTALAHKGDNMDRFIVGRQFLVVLVIFLINMCGAPNAGAEVLGLPSSVTTIFLGNGVGMMITTIIIGQLTSQINAAVCMLDFINNYFMLFTTYISLAIEFSGLLHSVYLVQIGVSKITGEPIDSKEPPRTLAQGIFFWARVLMSTIILFFALAVTIESLLNEQSGIWEGIPIPVSIVIFFVFLCLVGLMDGMQIAAFALINMSEDELSQYGVASANCKLMFSGQNLQAFLIGRQIFVASLMFIVAKIATISIENGEENIFGVPDGFQAFLDTGLLGAVVLAIIGSLIWRIMASSFPLAFMSNPLVYVIIRVCLIIEGTGICSAAWLLSLILKPIAGYQPDEVYIDLFAEEEKDGGETKELMTEP</sequence>
<name>A0A7S3Q927_9STRA</name>
<feature type="transmembrane region" description="Helical" evidence="2">
    <location>
        <begin position="520"/>
        <end position="547"/>
    </location>
</feature>
<feature type="compositionally biased region" description="Low complexity" evidence="1">
    <location>
        <begin position="189"/>
        <end position="202"/>
    </location>
</feature>
<feature type="transmembrane region" description="Helical" evidence="2">
    <location>
        <begin position="1208"/>
        <end position="1229"/>
    </location>
</feature>
<feature type="transmembrane region" description="Helical" evidence="2">
    <location>
        <begin position="826"/>
        <end position="845"/>
    </location>
</feature>
<reference evidence="3" key="1">
    <citation type="submission" date="2021-01" db="EMBL/GenBank/DDBJ databases">
        <authorList>
            <person name="Corre E."/>
            <person name="Pelletier E."/>
            <person name="Niang G."/>
            <person name="Scheremetjew M."/>
            <person name="Finn R."/>
            <person name="Kale V."/>
            <person name="Holt S."/>
            <person name="Cochrane G."/>
            <person name="Meng A."/>
            <person name="Brown T."/>
            <person name="Cohen L."/>
        </authorList>
    </citation>
    <scope>NUCLEOTIDE SEQUENCE</scope>
    <source>
        <strain evidence="3">MM31A-1</strain>
    </source>
</reference>
<dbReference type="EMBL" id="HBIO01019222">
    <property type="protein sequence ID" value="CAE0469924.1"/>
    <property type="molecule type" value="Transcribed_RNA"/>
</dbReference>
<dbReference type="InterPro" id="IPR004693">
    <property type="entry name" value="Silicon_transpt"/>
</dbReference>
<feature type="transmembrane region" description="Helical" evidence="2">
    <location>
        <begin position="1041"/>
        <end position="1059"/>
    </location>
</feature>
<evidence type="ECO:0000313" key="3">
    <source>
        <dbReference type="EMBL" id="CAE0469924.1"/>
    </source>
</evidence>
<feature type="compositionally biased region" description="Basic and acidic residues" evidence="1">
    <location>
        <begin position="217"/>
        <end position="226"/>
    </location>
</feature>
<feature type="transmembrane region" description="Helical" evidence="2">
    <location>
        <begin position="1388"/>
        <end position="1413"/>
    </location>
</feature>
<feature type="transmembrane region" description="Helical" evidence="2">
    <location>
        <begin position="941"/>
        <end position="962"/>
    </location>
</feature>
<feature type="transmembrane region" description="Helical" evidence="2">
    <location>
        <begin position="728"/>
        <end position="748"/>
    </location>
</feature>
<feature type="transmembrane region" description="Helical" evidence="2">
    <location>
        <begin position="661"/>
        <end position="685"/>
    </location>
</feature>
<feature type="transmembrane region" description="Helical" evidence="2">
    <location>
        <begin position="245"/>
        <end position="264"/>
    </location>
</feature>